<dbReference type="InterPro" id="IPR029226">
    <property type="entry name" value="Ecp2-like"/>
</dbReference>
<sequence>MRFLTTICTFLLALLTTLTTAQVNQCTAQPTTPGHCTTLTWNDATTSSSTAPTTVHCQTTCSNIFSDPGDWQVDFTKQPTGYIDTIIHSPCGFAVGRGAGEPNDYRFLMANQDIANILNDVTTRFAGLHGGRVSANGTMVCDGKMATWFVKRIA</sequence>
<dbReference type="OrthoDB" id="73875at2759"/>
<accession>A0A6A5ZCA8</accession>
<keyword evidence="4" id="KW-1185">Reference proteome</keyword>
<evidence type="ECO:0000259" key="2">
    <source>
        <dbReference type="Pfam" id="PF14856"/>
    </source>
</evidence>
<evidence type="ECO:0000256" key="1">
    <source>
        <dbReference type="SAM" id="SignalP"/>
    </source>
</evidence>
<evidence type="ECO:0000313" key="3">
    <source>
        <dbReference type="EMBL" id="KAF2116855.1"/>
    </source>
</evidence>
<name>A0A6A5ZCA8_9PLEO</name>
<dbReference type="Pfam" id="PF14856">
    <property type="entry name" value="Hce2"/>
    <property type="match status" value="1"/>
</dbReference>
<dbReference type="Proteomes" id="UP000799770">
    <property type="component" value="Unassembled WGS sequence"/>
</dbReference>
<proteinExistence type="predicted"/>
<evidence type="ECO:0000313" key="4">
    <source>
        <dbReference type="Proteomes" id="UP000799770"/>
    </source>
</evidence>
<keyword evidence="1" id="KW-0732">Signal</keyword>
<protein>
    <recommendedName>
        <fullName evidence="2">Ecp2 effector protein-like domain-containing protein</fullName>
    </recommendedName>
</protein>
<reference evidence="3" key="1">
    <citation type="journal article" date="2020" name="Stud. Mycol.">
        <title>101 Dothideomycetes genomes: a test case for predicting lifestyles and emergence of pathogens.</title>
        <authorList>
            <person name="Haridas S."/>
            <person name="Albert R."/>
            <person name="Binder M."/>
            <person name="Bloem J."/>
            <person name="Labutti K."/>
            <person name="Salamov A."/>
            <person name="Andreopoulos B."/>
            <person name="Baker S."/>
            <person name="Barry K."/>
            <person name="Bills G."/>
            <person name="Bluhm B."/>
            <person name="Cannon C."/>
            <person name="Castanera R."/>
            <person name="Culley D."/>
            <person name="Daum C."/>
            <person name="Ezra D."/>
            <person name="Gonzalez J."/>
            <person name="Henrissat B."/>
            <person name="Kuo A."/>
            <person name="Liang C."/>
            <person name="Lipzen A."/>
            <person name="Lutzoni F."/>
            <person name="Magnuson J."/>
            <person name="Mondo S."/>
            <person name="Nolan M."/>
            <person name="Ohm R."/>
            <person name="Pangilinan J."/>
            <person name="Park H.-J."/>
            <person name="Ramirez L."/>
            <person name="Alfaro M."/>
            <person name="Sun H."/>
            <person name="Tritt A."/>
            <person name="Yoshinaga Y."/>
            <person name="Zwiers L.-H."/>
            <person name="Turgeon B."/>
            <person name="Goodwin S."/>
            <person name="Spatafora J."/>
            <person name="Crous P."/>
            <person name="Grigoriev I."/>
        </authorList>
    </citation>
    <scope>NUCLEOTIDE SEQUENCE</scope>
    <source>
        <strain evidence="3">CBS 627.86</strain>
    </source>
</reference>
<dbReference type="EMBL" id="ML977320">
    <property type="protein sequence ID" value="KAF2116855.1"/>
    <property type="molecule type" value="Genomic_DNA"/>
</dbReference>
<feature type="signal peptide" evidence="1">
    <location>
        <begin position="1"/>
        <end position="21"/>
    </location>
</feature>
<feature type="domain" description="Ecp2 effector protein-like" evidence="2">
    <location>
        <begin position="35"/>
        <end position="141"/>
    </location>
</feature>
<feature type="chain" id="PRO_5025625038" description="Ecp2 effector protein-like domain-containing protein" evidence="1">
    <location>
        <begin position="22"/>
        <end position="154"/>
    </location>
</feature>
<gene>
    <name evidence="3" type="ORF">BDV96DRAFT_572981</name>
</gene>
<dbReference type="AlphaFoldDB" id="A0A6A5ZCA8"/>
<organism evidence="3 4">
    <name type="scientific">Lophiotrema nucula</name>
    <dbReference type="NCBI Taxonomy" id="690887"/>
    <lineage>
        <taxon>Eukaryota</taxon>
        <taxon>Fungi</taxon>
        <taxon>Dikarya</taxon>
        <taxon>Ascomycota</taxon>
        <taxon>Pezizomycotina</taxon>
        <taxon>Dothideomycetes</taxon>
        <taxon>Pleosporomycetidae</taxon>
        <taxon>Pleosporales</taxon>
        <taxon>Lophiotremataceae</taxon>
        <taxon>Lophiotrema</taxon>
    </lineage>
</organism>